<gene>
    <name evidence="2" type="ORF">EV420DRAFT_1485867</name>
</gene>
<dbReference type="EMBL" id="JAUEPS010000075">
    <property type="protein sequence ID" value="KAK0440658.1"/>
    <property type="molecule type" value="Genomic_DNA"/>
</dbReference>
<evidence type="ECO:0000256" key="1">
    <source>
        <dbReference type="SAM" id="Phobius"/>
    </source>
</evidence>
<name>A0AA39MNP6_ARMTA</name>
<reference evidence="2" key="1">
    <citation type="submission" date="2023-06" db="EMBL/GenBank/DDBJ databases">
        <authorList>
            <consortium name="Lawrence Berkeley National Laboratory"/>
            <person name="Ahrendt S."/>
            <person name="Sahu N."/>
            <person name="Indic B."/>
            <person name="Wong-Bajracharya J."/>
            <person name="Merenyi Z."/>
            <person name="Ke H.-M."/>
            <person name="Monk M."/>
            <person name="Kocsube S."/>
            <person name="Drula E."/>
            <person name="Lipzen A."/>
            <person name="Balint B."/>
            <person name="Henrissat B."/>
            <person name="Andreopoulos B."/>
            <person name="Martin F.M."/>
            <person name="Harder C.B."/>
            <person name="Rigling D."/>
            <person name="Ford K.L."/>
            <person name="Foster G.D."/>
            <person name="Pangilinan J."/>
            <person name="Papanicolaou A."/>
            <person name="Barry K."/>
            <person name="LaButti K."/>
            <person name="Viragh M."/>
            <person name="Koriabine M."/>
            <person name="Yan M."/>
            <person name="Riley R."/>
            <person name="Champramary S."/>
            <person name="Plett K.L."/>
            <person name="Tsai I.J."/>
            <person name="Slot J."/>
            <person name="Sipos G."/>
            <person name="Plett J."/>
            <person name="Nagy L.G."/>
            <person name="Grigoriev I.V."/>
        </authorList>
    </citation>
    <scope>NUCLEOTIDE SEQUENCE</scope>
    <source>
        <strain evidence="2">CCBAS 213</strain>
    </source>
</reference>
<comment type="caution">
    <text evidence="2">The sequence shown here is derived from an EMBL/GenBank/DDBJ whole genome shotgun (WGS) entry which is preliminary data.</text>
</comment>
<sequence length="132" mass="14766">MKEPREQRSVVGSRVASQASVPHAGLAQCWVCYCRCGLDVPNKIDAEIAKIFGSIKSARNLGTADRTHVIYAYNYTVYLYLPPLILFLLFMRNFYLGENQNAVQNIGIDGLALENNQADERKEEDAEKAPAK</sequence>
<keyword evidence="1" id="KW-0472">Membrane</keyword>
<evidence type="ECO:0000313" key="3">
    <source>
        <dbReference type="Proteomes" id="UP001175211"/>
    </source>
</evidence>
<accession>A0AA39MNP6</accession>
<feature type="transmembrane region" description="Helical" evidence="1">
    <location>
        <begin position="70"/>
        <end position="90"/>
    </location>
</feature>
<evidence type="ECO:0000313" key="2">
    <source>
        <dbReference type="EMBL" id="KAK0440658.1"/>
    </source>
</evidence>
<dbReference type="AlphaFoldDB" id="A0AA39MNP6"/>
<dbReference type="GeneID" id="85353848"/>
<proteinExistence type="predicted"/>
<keyword evidence="1" id="KW-1133">Transmembrane helix</keyword>
<organism evidence="2 3">
    <name type="scientific">Armillaria tabescens</name>
    <name type="common">Ringless honey mushroom</name>
    <name type="synonym">Agaricus tabescens</name>
    <dbReference type="NCBI Taxonomy" id="1929756"/>
    <lineage>
        <taxon>Eukaryota</taxon>
        <taxon>Fungi</taxon>
        <taxon>Dikarya</taxon>
        <taxon>Basidiomycota</taxon>
        <taxon>Agaricomycotina</taxon>
        <taxon>Agaricomycetes</taxon>
        <taxon>Agaricomycetidae</taxon>
        <taxon>Agaricales</taxon>
        <taxon>Marasmiineae</taxon>
        <taxon>Physalacriaceae</taxon>
        <taxon>Desarmillaria</taxon>
    </lineage>
</organism>
<keyword evidence="1" id="KW-0812">Transmembrane</keyword>
<dbReference type="RefSeq" id="XP_060323666.1">
    <property type="nucleotide sequence ID" value="XM_060470300.1"/>
</dbReference>
<protein>
    <submittedName>
        <fullName evidence="2">Uncharacterized protein</fullName>
    </submittedName>
</protein>
<keyword evidence="3" id="KW-1185">Reference proteome</keyword>
<dbReference type="Proteomes" id="UP001175211">
    <property type="component" value="Unassembled WGS sequence"/>
</dbReference>